<evidence type="ECO:0000313" key="6">
    <source>
        <dbReference type="Proteomes" id="UP000238479"/>
    </source>
</evidence>
<keyword evidence="6" id="KW-1185">Reference proteome</keyword>
<keyword evidence="2" id="KW-0175">Coiled coil</keyword>
<dbReference type="SUPFAM" id="SSF54001">
    <property type="entry name" value="Cysteine proteinases"/>
    <property type="match status" value="1"/>
</dbReference>
<protein>
    <submittedName>
        <fullName evidence="5">Putative ubiquitinyl hydrolase 1</fullName>
        <ecNumber evidence="5">3.4.19.12</ecNumber>
    </submittedName>
</protein>
<sequence length="168" mass="18482">MSAVNDAQFGTMIIAAIDKAGQNAKKKQVEEEISQLSTELKEKQAKEHALLSYSSTDNGGELSNLDTLVKVIAGVSVCSQLENVKPSKSLKKKVKRAQDDARRKQRIQEEQSKSISNQMVENEKLGKKLEPLGLTINKIIPDGHCLYRAIQDQLAHLSGGSSPYSYQV</sequence>
<keyword evidence="5" id="KW-0378">Hydrolase</keyword>
<feature type="region of interest" description="Disordered" evidence="3">
    <location>
        <begin position="87"/>
        <end position="121"/>
    </location>
</feature>
<organism evidence="5 6">
    <name type="scientific">Rosa chinensis</name>
    <name type="common">China rose</name>
    <dbReference type="NCBI Taxonomy" id="74649"/>
    <lineage>
        <taxon>Eukaryota</taxon>
        <taxon>Viridiplantae</taxon>
        <taxon>Streptophyta</taxon>
        <taxon>Embryophyta</taxon>
        <taxon>Tracheophyta</taxon>
        <taxon>Spermatophyta</taxon>
        <taxon>Magnoliopsida</taxon>
        <taxon>eudicotyledons</taxon>
        <taxon>Gunneridae</taxon>
        <taxon>Pentapetalae</taxon>
        <taxon>rosids</taxon>
        <taxon>fabids</taxon>
        <taxon>Rosales</taxon>
        <taxon>Rosaceae</taxon>
        <taxon>Rosoideae</taxon>
        <taxon>Rosoideae incertae sedis</taxon>
        <taxon>Rosa</taxon>
    </lineage>
</organism>
<dbReference type="Proteomes" id="UP000238479">
    <property type="component" value="Chromosome 6"/>
</dbReference>
<gene>
    <name evidence="5" type="ORF">RchiOBHm_Chr6g0247511</name>
</gene>
<proteinExistence type="inferred from homology"/>
<evidence type="ECO:0000256" key="1">
    <source>
        <dbReference type="ARBA" id="ARBA00010407"/>
    </source>
</evidence>
<accession>A0A2P6PJS6</accession>
<feature type="domain" description="OTU" evidence="4">
    <location>
        <begin position="134"/>
        <end position="168"/>
    </location>
</feature>
<feature type="coiled-coil region" evidence="2">
    <location>
        <begin position="19"/>
        <end position="46"/>
    </location>
</feature>
<dbReference type="GO" id="GO:0016579">
    <property type="term" value="P:protein deubiquitination"/>
    <property type="evidence" value="ECO:0007669"/>
    <property type="project" value="TreeGrafter"/>
</dbReference>
<feature type="compositionally biased region" description="Basic and acidic residues" evidence="3">
    <location>
        <begin position="96"/>
        <end position="112"/>
    </location>
</feature>
<dbReference type="GO" id="GO:0004843">
    <property type="term" value="F:cysteine-type deubiquitinase activity"/>
    <property type="evidence" value="ECO:0007669"/>
    <property type="project" value="UniProtKB-EC"/>
</dbReference>
<dbReference type="InterPro" id="IPR050704">
    <property type="entry name" value="Peptidase_C85-like"/>
</dbReference>
<dbReference type="EMBL" id="PDCK01000044">
    <property type="protein sequence ID" value="PRQ22187.1"/>
    <property type="molecule type" value="Genomic_DNA"/>
</dbReference>
<name>A0A2P6PJS6_ROSCH</name>
<evidence type="ECO:0000256" key="2">
    <source>
        <dbReference type="SAM" id="Coils"/>
    </source>
</evidence>
<dbReference type="InterPro" id="IPR003323">
    <property type="entry name" value="OTU_dom"/>
</dbReference>
<dbReference type="InterPro" id="IPR038765">
    <property type="entry name" value="Papain-like_cys_pep_sf"/>
</dbReference>
<dbReference type="OMA" id="MIENEML"/>
<dbReference type="Gramene" id="PRQ22187">
    <property type="protein sequence ID" value="PRQ22187"/>
    <property type="gene ID" value="RchiOBHm_Chr6g0247511"/>
</dbReference>
<dbReference type="AlphaFoldDB" id="A0A2P6PJS6"/>
<dbReference type="PANTHER" id="PTHR12419:SF10">
    <property type="entry name" value="DEUBIQUITINASE OTUD6B"/>
    <property type="match status" value="1"/>
</dbReference>
<reference evidence="5 6" key="1">
    <citation type="journal article" date="2018" name="Nat. Genet.">
        <title>The Rosa genome provides new insights in the design of modern roses.</title>
        <authorList>
            <person name="Bendahmane M."/>
        </authorList>
    </citation>
    <scope>NUCLEOTIDE SEQUENCE [LARGE SCALE GENOMIC DNA]</scope>
    <source>
        <strain evidence="6">cv. Old Blush</strain>
    </source>
</reference>
<evidence type="ECO:0000259" key="4">
    <source>
        <dbReference type="PROSITE" id="PS50802"/>
    </source>
</evidence>
<evidence type="ECO:0000256" key="3">
    <source>
        <dbReference type="SAM" id="MobiDB-lite"/>
    </source>
</evidence>
<dbReference type="EC" id="3.4.19.12" evidence="5"/>
<comment type="caution">
    <text evidence="5">The sequence shown here is derived from an EMBL/GenBank/DDBJ whole genome shotgun (WGS) entry which is preliminary data.</text>
</comment>
<dbReference type="PANTHER" id="PTHR12419">
    <property type="entry name" value="OTU DOMAIN CONTAINING PROTEIN"/>
    <property type="match status" value="1"/>
</dbReference>
<comment type="similarity">
    <text evidence="1">Belongs to the peptidase C85 family.</text>
</comment>
<dbReference type="Gene3D" id="3.90.70.80">
    <property type="match status" value="1"/>
</dbReference>
<evidence type="ECO:0000313" key="5">
    <source>
        <dbReference type="EMBL" id="PRQ22187.1"/>
    </source>
</evidence>
<dbReference type="PROSITE" id="PS50802">
    <property type="entry name" value="OTU"/>
    <property type="match status" value="1"/>
</dbReference>